<dbReference type="PRINTS" id="PR00081">
    <property type="entry name" value="GDHRDH"/>
</dbReference>
<comment type="caution">
    <text evidence="1">The sequence shown here is derived from an EMBL/GenBank/DDBJ whole genome shotgun (WGS) entry which is preliminary data.</text>
</comment>
<dbReference type="PANTHER" id="PTHR42808">
    <property type="entry name" value="HYDROXYSTEROID DEHYDROGENASE-LIKE PROTEIN 2"/>
    <property type="match status" value="1"/>
</dbReference>
<dbReference type="OrthoDB" id="5327538at2759"/>
<dbReference type="SUPFAM" id="SSF51735">
    <property type="entry name" value="NAD(P)-binding Rossmann-fold domains"/>
    <property type="match status" value="1"/>
</dbReference>
<name>A0A7I8VNR2_9ANNE</name>
<sequence>MSSKVAIVLGASRGIGRQIALTLGSQHHVVVAAKTVEDSNNLPGNIHSVCSEIKAGGGSALAVKCDVTKESDISNLIQTTIAHYGKLDALVYNAGAILWKTVEDTPLKRYDLMNAVNGRGAYIAVQECMPYFRQQNSGKIILVSQPIYSRFFRGKTPYAMTKTAMTVLTMGLGIELEGSNISITSLWPATVVESFVTAKMGVPNEMMRKSTVFADATKLLVDEPTQKYNGKVLLDEDILRDNGVTDFTKYRCDPNQEPARMMPKNFPDLSVAKQEEQMTGFKSNL</sequence>
<accession>A0A7I8VNR2</accession>
<dbReference type="AlphaFoldDB" id="A0A7I8VNR2"/>
<reference evidence="1 2" key="1">
    <citation type="submission" date="2020-08" db="EMBL/GenBank/DDBJ databases">
        <authorList>
            <person name="Hejnol A."/>
        </authorList>
    </citation>
    <scope>NUCLEOTIDE SEQUENCE [LARGE SCALE GENOMIC DNA]</scope>
</reference>
<dbReference type="Proteomes" id="UP000549394">
    <property type="component" value="Unassembled WGS sequence"/>
</dbReference>
<dbReference type="Gene3D" id="3.40.50.720">
    <property type="entry name" value="NAD(P)-binding Rossmann-like Domain"/>
    <property type="match status" value="1"/>
</dbReference>
<dbReference type="PANTHER" id="PTHR42808:SF4">
    <property type="entry name" value="SHORT CHAIN DEHYDROGENASE"/>
    <property type="match status" value="1"/>
</dbReference>
<gene>
    <name evidence="1" type="ORF">DGYR_LOCUS6179</name>
</gene>
<dbReference type="Pfam" id="PF00106">
    <property type="entry name" value="adh_short"/>
    <property type="match status" value="1"/>
</dbReference>
<dbReference type="EMBL" id="CAJFCJ010000007">
    <property type="protein sequence ID" value="CAD5117676.1"/>
    <property type="molecule type" value="Genomic_DNA"/>
</dbReference>
<dbReference type="InterPro" id="IPR002347">
    <property type="entry name" value="SDR_fam"/>
</dbReference>
<protein>
    <submittedName>
        <fullName evidence="1">Uncharacterized protein</fullName>
    </submittedName>
</protein>
<organism evidence="1 2">
    <name type="scientific">Dimorphilus gyrociliatus</name>
    <dbReference type="NCBI Taxonomy" id="2664684"/>
    <lineage>
        <taxon>Eukaryota</taxon>
        <taxon>Metazoa</taxon>
        <taxon>Spiralia</taxon>
        <taxon>Lophotrochozoa</taxon>
        <taxon>Annelida</taxon>
        <taxon>Polychaeta</taxon>
        <taxon>Polychaeta incertae sedis</taxon>
        <taxon>Dinophilidae</taxon>
        <taxon>Dimorphilus</taxon>
    </lineage>
</organism>
<proteinExistence type="predicted"/>
<evidence type="ECO:0000313" key="1">
    <source>
        <dbReference type="EMBL" id="CAD5117676.1"/>
    </source>
</evidence>
<dbReference type="InterPro" id="IPR051935">
    <property type="entry name" value="HSDL2"/>
</dbReference>
<evidence type="ECO:0000313" key="2">
    <source>
        <dbReference type="Proteomes" id="UP000549394"/>
    </source>
</evidence>
<keyword evidence="2" id="KW-1185">Reference proteome</keyword>
<dbReference type="InterPro" id="IPR036291">
    <property type="entry name" value="NAD(P)-bd_dom_sf"/>
</dbReference>